<keyword evidence="5 10" id="KW-0812">Transmembrane</keyword>
<dbReference type="STRING" id="1234409.C683_1043"/>
<evidence type="ECO:0000256" key="4">
    <source>
        <dbReference type="ARBA" id="ARBA00022475"/>
    </source>
</evidence>
<evidence type="ECO:0000256" key="8">
    <source>
        <dbReference type="ARBA" id="ARBA00023010"/>
    </source>
</evidence>
<dbReference type="PANTHER" id="PTHR33909:SF1">
    <property type="entry name" value="SEC TRANSLOCON ACCESSORY COMPLEX SUBUNIT YAJC"/>
    <property type="match status" value="1"/>
</dbReference>
<evidence type="ECO:0000256" key="10">
    <source>
        <dbReference type="SAM" id="Phobius"/>
    </source>
</evidence>
<dbReference type="GO" id="GO:0015031">
    <property type="term" value="P:protein transport"/>
    <property type="evidence" value="ECO:0007669"/>
    <property type="project" value="UniProtKB-KW"/>
</dbReference>
<evidence type="ECO:0000256" key="6">
    <source>
        <dbReference type="ARBA" id="ARBA00022927"/>
    </source>
</evidence>
<dbReference type="PRINTS" id="PR01853">
    <property type="entry name" value="YAJCTRNLCASE"/>
</dbReference>
<evidence type="ECO:0000256" key="1">
    <source>
        <dbReference type="ARBA" id="ARBA00004162"/>
    </source>
</evidence>
<dbReference type="NCBIfam" id="TIGR00739">
    <property type="entry name" value="yajC"/>
    <property type="match status" value="1"/>
</dbReference>
<dbReference type="GO" id="GO:0005886">
    <property type="term" value="C:plasma membrane"/>
    <property type="evidence" value="ECO:0007669"/>
    <property type="project" value="UniProtKB-SubCell"/>
</dbReference>
<feature type="transmembrane region" description="Helical" evidence="10">
    <location>
        <begin position="12"/>
        <end position="30"/>
    </location>
</feature>
<dbReference type="PANTHER" id="PTHR33909">
    <property type="entry name" value="SEC TRANSLOCON ACCESSORY COMPLEX SUBUNIT YAJC"/>
    <property type="match status" value="1"/>
</dbReference>
<comment type="similarity">
    <text evidence="2">Belongs to the YajC family.</text>
</comment>
<dbReference type="Proteomes" id="UP000016057">
    <property type="component" value="Unassembled WGS sequence"/>
</dbReference>
<keyword evidence="8" id="KW-0811">Translocation</keyword>
<organism evidence="11 12">
    <name type="scientific">Catellicoccus marimammalium M35/04/3</name>
    <dbReference type="NCBI Taxonomy" id="1234409"/>
    <lineage>
        <taxon>Bacteria</taxon>
        <taxon>Bacillati</taxon>
        <taxon>Bacillota</taxon>
        <taxon>Bacilli</taxon>
        <taxon>Lactobacillales</taxon>
        <taxon>Enterococcaceae</taxon>
        <taxon>Catellicoccus</taxon>
    </lineage>
</organism>
<dbReference type="Pfam" id="PF02699">
    <property type="entry name" value="YajC"/>
    <property type="match status" value="1"/>
</dbReference>
<accession>K8ZAN5</accession>
<gene>
    <name evidence="11" type="ORF">C683_1043</name>
</gene>
<comment type="subcellular location">
    <subcellularLocation>
        <location evidence="1">Cell membrane</location>
        <topology evidence="1">Single-pass membrane protein</topology>
    </subcellularLocation>
</comment>
<reference evidence="11 12" key="1">
    <citation type="journal article" date="2013" name="Genome Announc.">
        <title>Draft Genome Sequence of Catellicoccus marimammalium, a Novel Species Commonly Found in Gull Feces.</title>
        <authorList>
            <person name="Weigand M.R."/>
            <person name="Ryu H."/>
            <person name="Bozcek L."/>
            <person name="Konstantinidis K.T."/>
            <person name="Santo Domingo J.W."/>
        </authorList>
    </citation>
    <scope>NUCLEOTIDE SEQUENCE [LARGE SCALE GENOMIC DNA]</scope>
    <source>
        <strain evidence="11 12">M35/04/3</strain>
    </source>
</reference>
<evidence type="ECO:0000256" key="2">
    <source>
        <dbReference type="ARBA" id="ARBA00006742"/>
    </source>
</evidence>
<dbReference type="PATRIC" id="fig|1234409.3.peg.994"/>
<keyword evidence="3" id="KW-0813">Transport</keyword>
<dbReference type="RefSeq" id="WP_009491691.1">
    <property type="nucleotide sequence ID" value="NZ_AMYT01000021.1"/>
</dbReference>
<keyword evidence="7 10" id="KW-1133">Transmembrane helix</keyword>
<dbReference type="SMART" id="SM01323">
    <property type="entry name" value="YajC"/>
    <property type="match status" value="1"/>
</dbReference>
<evidence type="ECO:0000256" key="7">
    <source>
        <dbReference type="ARBA" id="ARBA00022989"/>
    </source>
</evidence>
<dbReference type="InterPro" id="IPR003849">
    <property type="entry name" value="Preprotein_translocase_YajC"/>
</dbReference>
<keyword evidence="9 10" id="KW-0472">Membrane</keyword>
<comment type="caution">
    <text evidence="11">The sequence shown here is derived from an EMBL/GenBank/DDBJ whole genome shotgun (WGS) entry which is preliminary data.</text>
</comment>
<dbReference type="eggNOG" id="COG1862">
    <property type="taxonomic scope" value="Bacteria"/>
</dbReference>
<evidence type="ECO:0000313" key="11">
    <source>
        <dbReference type="EMBL" id="EKU27047.1"/>
    </source>
</evidence>
<keyword evidence="12" id="KW-1185">Reference proteome</keyword>
<evidence type="ECO:0000256" key="5">
    <source>
        <dbReference type="ARBA" id="ARBA00022692"/>
    </source>
</evidence>
<dbReference type="EMBL" id="AMYT01000021">
    <property type="protein sequence ID" value="EKU27047.1"/>
    <property type="molecule type" value="Genomic_DNA"/>
</dbReference>
<sequence>MFTLANDMASMLMSFLPMIVIFGVMLFFMNRSQKKQQQQRQNFLDSIHAGDKVTTIGGLHGIIHEVNHETKIVTIDCDGVYLDFDLGAIKNVVGVEAKK</sequence>
<keyword evidence="4" id="KW-1003">Cell membrane</keyword>
<keyword evidence="6" id="KW-0653">Protein transport</keyword>
<evidence type="ECO:0000256" key="9">
    <source>
        <dbReference type="ARBA" id="ARBA00023136"/>
    </source>
</evidence>
<proteinExistence type="inferred from homology"/>
<protein>
    <submittedName>
        <fullName evidence="11">Preprotein translocase subunit YajC</fullName>
    </submittedName>
</protein>
<dbReference type="AlphaFoldDB" id="K8ZAN5"/>
<name>K8ZAN5_9ENTE</name>
<evidence type="ECO:0000256" key="3">
    <source>
        <dbReference type="ARBA" id="ARBA00022448"/>
    </source>
</evidence>
<evidence type="ECO:0000313" key="12">
    <source>
        <dbReference type="Proteomes" id="UP000016057"/>
    </source>
</evidence>